<feature type="compositionally biased region" description="Basic and acidic residues" evidence="1">
    <location>
        <begin position="405"/>
        <end position="424"/>
    </location>
</feature>
<reference evidence="3" key="1">
    <citation type="journal article" date="2020" name="bioRxiv">
        <title>Whole genome comparisons of ergot fungi reveals the divergence and evolution of species within the genus Claviceps are the result of varying mechanisms driving genome evolution and host range expansion.</title>
        <authorList>
            <person name="Wyka S.A."/>
            <person name="Mondo S.J."/>
            <person name="Liu M."/>
            <person name="Dettman J."/>
            <person name="Nalam V."/>
            <person name="Broders K.D."/>
        </authorList>
    </citation>
    <scope>NUCLEOTIDE SEQUENCE</scope>
    <source>
        <strain evidence="3">CCC 602</strain>
    </source>
</reference>
<dbReference type="AlphaFoldDB" id="A0A9P7N6I7"/>
<feature type="compositionally biased region" description="Low complexity" evidence="1">
    <location>
        <begin position="243"/>
        <end position="254"/>
    </location>
</feature>
<sequence length="852" mass="94351">MATGGRAQHIEAYTKALPSSSPLISFLHRKQPYYARLGDGGAAASASASIDGPKPRPQDNLAGHFVRSSPVGALGELQHNHQESPPRSPSKSRNGGQDETSRDGRAPRSPAKSALEKLAFRSGSCDKETTTTTRGAKSRDESPKKPTKTKSTTNLAGLLSRPKSLKNLYKMAMDDESRAKDKENVKPSATPSFERPPPIFAQFTSDRAASQQEHPHLSDPMARHAAKERPRSLHVPRPQLDGSQSSSSSSSSPSKAQGRAARPKSVLLDQTCGRKLFGGFGHARSKSTVSTVSSPTKQPTNETADLRIDASNIDQQLEALLDRRNIPENQRYKMRNLNDTIKLEFIRQDYAEMQAAKADRSGAAFGTDSSLGSNERGSSSRADSPMVEDEPPKRSRGRSFTFSRSKKDSSSPTKKSKESKESKGDATLARHCRSRSTESIVFESRPCSSGQSGGTGGFLSKIKAQQGPSDYVAYLRKVQQPELIEVGKLHKLRLLLRNETVAWIEDFIQQGGMHEIVALLNRIMEIEWREEHEDSLLHENLLCLKGLTTTAKAMEYLHSVQADLFPKLLHLLFDPEKKGPSEFTTRNIVPSVLLTYIESAAPVDRMIRAKNVLSHLRDKPGKDEERPLPFVLEMRQERPYRVWCKEVVSVTKEVFWIFLHNLNVVALPGDKSAQPGCFNDQPDQESRRSLHDAYGPFGYMLRNFPQERPPVPAAPYVGGVEWDATNYLASHLDLMNAIVACVPTSEERNKLRAEFRMSGWERCLGGSLRICKEKFYGSVHVALRTWVAAAVEDGWDVRDVRFGPAPAARSPPKSRSGAAQKPKQVEPAPKLDMPKLDFALDQQPLGVQDGWL</sequence>
<evidence type="ECO:0000313" key="4">
    <source>
        <dbReference type="Proteomes" id="UP000748025"/>
    </source>
</evidence>
<keyword evidence="4" id="KW-1185">Reference proteome</keyword>
<protein>
    <recommendedName>
        <fullName evidence="2">Formin GTPase-binding domain-containing protein</fullName>
    </recommendedName>
</protein>
<dbReference type="GO" id="GO:0030036">
    <property type="term" value="P:actin cytoskeleton organization"/>
    <property type="evidence" value="ECO:0007669"/>
    <property type="project" value="InterPro"/>
</dbReference>
<dbReference type="Gene3D" id="1.25.10.10">
    <property type="entry name" value="Leucine-rich Repeat Variant"/>
    <property type="match status" value="1"/>
</dbReference>
<evidence type="ECO:0000259" key="2">
    <source>
        <dbReference type="SMART" id="SM01140"/>
    </source>
</evidence>
<feature type="region of interest" description="Disordered" evidence="1">
    <location>
        <begin position="39"/>
        <end position="307"/>
    </location>
</feature>
<dbReference type="InterPro" id="IPR010473">
    <property type="entry name" value="GTPase-bd"/>
</dbReference>
<dbReference type="InterPro" id="IPR016024">
    <property type="entry name" value="ARM-type_fold"/>
</dbReference>
<accession>A0A9P7N6I7</accession>
<comment type="caution">
    <text evidence="3">The sequence shown here is derived from an EMBL/GenBank/DDBJ whole genome shotgun (WGS) entry which is preliminary data.</text>
</comment>
<feature type="compositionally biased region" description="Polar residues" evidence="1">
    <location>
        <begin position="85"/>
        <end position="98"/>
    </location>
</feature>
<name>A0A9P7N6I7_9HYPO</name>
<evidence type="ECO:0000313" key="3">
    <source>
        <dbReference type="EMBL" id="KAG5992802.1"/>
    </source>
</evidence>
<feature type="domain" description="Formin GTPase-binding" evidence="2">
    <location>
        <begin position="305"/>
        <end position="596"/>
    </location>
</feature>
<dbReference type="EMBL" id="SRPW01002450">
    <property type="protein sequence ID" value="KAG5992802.1"/>
    <property type="molecule type" value="Genomic_DNA"/>
</dbReference>
<dbReference type="Proteomes" id="UP000748025">
    <property type="component" value="Unassembled WGS sequence"/>
</dbReference>
<dbReference type="SMART" id="SM01140">
    <property type="entry name" value="Drf_GBD"/>
    <property type="match status" value="1"/>
</dbReference>
<dbReference type="SUPFAM" id="SSF48371">
    <property type="entry name" value="ARM repeat"/>
    <property type="match status" value="1"/>
</dbReference>
<feature type="compositionally biased region" description="Basic and acidic residues" evidence="1">
    <location>
        <begin position="172"/>
        <end position="185"/>
    </location>
</feature>
<feature type="compositionally biased region" description="Basic and acidic residues" evidence="1">
    <location>
        <begin position="213"/>
        <end position="231"/>
    </location>
</feature>
<dbReference type="GO" id="GO:0031267">
    <property type="term" value="F:small GTPase binding"/>
    <property type="evidence" value="ECO:0007669"/>
    <property type="project" value="InterPro"/>
</dbReference>
<proteinExistence type="predicted"/>
<gene>
    <name evidence="3" type="ORF">E4U43_003675</name>
</gene>
<dbReference type="OrthoDB" id="2155261at2759"/>
<feature type="region of interest" description="Disordered" evidence="1">
    <location>
        <begin position="361"/>
        <end position="461"/>
    </location>
</feature>
<dbReference type="Pfam" id="PF06371">
    <property type="entry name" value="Drf_GBD"/>
    <property type="match status" value="1"/>
</dbReference>
<evidence type="ECO:0000256" key="1">
    <source>
        <dbReference type="SAM" id="MobiDB-lite"/>
    </source>
</evidence>
<feature type="compositionally biased region" description="Low complexity" evidence="1">
    <location>
        <begin position="803"/>
        <end position="819"/>
    </location>
</feature>
<feature type="compositionally biased region" description="Basic and acidic residues" evidence="1">
    <location>
        <begin position="114"/>
        <end position="129"/>
    </location>
</feature>
<dbReference type="GO" id="GO:0003779">
    <property type="term" value="F:actin binding"/>
    <property type="evidence" value="ECO:0007669"/>
    <property type="project" value="InterPro"/>
</dbReference>
<feature type="compositionally biased region" description="Polar residues" evidence="1">
    <location>
        <begin position="202"/>
        <end position="212"/>
    </location>
</feature>
<feature type="compositionally biased region" description="Low complexity" evidence="1">
    <location>
        <begin position="369"/>
        <end position="381"/>
    </location>
</feature>
<dbReference type="InterPro" id="IPR011989">
    <property type="entry name" value="ARM-like"/>
</dbReference>
<feature type="compositionally biased region" description="Low complexity" evidence="1">
    <location>
        <begin position="286"/>
        <end position="300"/>
    </location>
</feature>
<feature type="region of interest" description="Disordered" evidence="1">
    <location>
        <begin position="803"/>
        <end position="834"/>
    </location>
</feature>
<organism evidence="3 4">
    <name type="scientific">Claviceps pusilla</name>
    <dbReference type="NCBI Taxonomy" id="123648"/>
    <lineage>
        <taxon>Eukaryota</taxon>
        <taxon>Fungi</taxon>
        <taxon>Dikarya</taxon>
        <taxon>Ascomycota</taxon>
        <taxon>Pezizomycotina</taxon>
        <taxon>Sordariomycetes</taxon>
        <taxon>Hypocreomycetidae</taxon>
        <taxon>Hypocreales</taxon>
        <taxon>Clavicipitaceae</taxon>
        <taxon>Claviceps</taxon>
    </lineage>
</organism>